<dbReference type="EMBL" id="JAVIJP010000053">
    <property type="protein sequence ID" value="KAL3624973.1"/>
    <property type="molecule type" value="Genomic_DNA"/>
</dbReference>
<organism evidence="1 2">
    <name type="scientific">Castilleja foliolosa</name>
    <dbReference type="NCBI Taxonomy" id="1961234"/>
    <lineage>
        <taxon>Eukaryota</taxon>
        <taxon>Viridiplantae</taxon>
        <taxon>Streptophyta</taxon>
        <taxon>Embryophyta</taxon>
        <taxon>Tracheophyta</taxon>
        <taxon>Spermatophyta</taxon>
        <taxon>Magnoliopsida</taxon>
        <taxon>eudicotyledons</taxon>
        <taxon>Gunneridae</taxon>
        <taxon>Pentapetalae</taxon>
        <taxon>asterids</taxon>
        <taxon>lamiids</taxon>
        <taxon>Lamiales</taxon>
        <taxon>Orobanchaceae</taxon>
        <taxon>Pedicularideae</taxon>
        <taxon>Castillejinae</taxon>
        <taxon>Castilleja</taxon>
    </lineage>
</organism>
<evidence type="ECO:0000313" key="2">
    <source>
        <dbReference type="Proteomes" id="UP001632038"/>
    </source>
</evidence>
<dbReference type="Proteomes" id="UP001632038">
    <property type="component" value="Unassembled WGS sequence"/>
</dbReference>
<gene>
    <name evidence="1" type="ORF">CASFOL_031641</name>
</gene>
<comment type="caution">
    <text evidence="1">The sequence shown here is derived from an EMBL/GenBank/DDBJ whole genome shotgun (WGS) entry which is preliminary data.</text>
</comment>
<keyword evidence="2" id="KW-1185">Reference proteome</keyword>
<dbReference type="AlphaFoldDB" id="A0ABD3C596"/>
<sequence>MKNLEYLSSDNPMSNYVSNHVNESQYKKSSTNSDDSFVLDINASLRLITLQRNQSSKINQGKVSMIETSPSTATLHGGSSRNTIEHPTGIVGMGSISIDPQVHYHHHITINNVSSTTIAESKRGVKKLDFKHYTRNWAIDPRKILLFFATM</sequence>
<proteinExistence type="predicted"/>
<name>A0ABD3C596_9LAMI</name>
<reference evidence="2" key="1">
    <citation type="journal article" date="2024" name="IScience">
        <title>Strigolactones Initiate the Formation of Haustorium-like Structures in Castilleja.</title>
        <authorList>
            <person name="Buerger M."/>
            <person name="Peterson D."/>
            <person name="Chory J."/>
        </authorList>
    </citation>
    <scope>NUCLEOTIDE SEQUENCE [LARGE SCALE GENOMIC DNA]</scope>
</reference>
<evidence type="ECO:0000313" key="1">
    <source>
        <dbReference type="EMBL" id="KAL3624973.1"/>
    </source>
</evidence>
<accession>A0ABD3C596</accession>
<protein>
    <submittedName>
        <fullName evidence="1">Uncharacterized protein</fullName>
    </submittedName>
</protein>